<dbReference type="RefSeq" id="WP_255227780.1">
    <property type="nucleotide sequence ID" value="NZ_JAJEKE010000010.1"/>
</dbReference>
<proteinExistence type="predicted"/>
<accession>A0ABT1NGH8</accession>
<protein>
    <submittedName>
        <fullName evidence="1">Uncharacterized protein</fullName>
    </submittedName>
</protein>
<gene>
    <name evidence="1" type="ORF">LJD61_11965</name>
</gene>
<sequence length="165" mass="18663">MSNYEHDEQALITKILGPCQLPLAESMVKQLRDQESLLFIYHNTSNIGIQCSAVKRICDQGKLFEIAQSSVESIACSAVRNITNQDMLFKIAKIGRGAVIREALKRIIDTDLLMEIAFDAKFDFDIRLHATNQICDEKTRKEVLEILEPSPAEKTQYNSDIRSGM</sequence>
<reference evidence="1 2" key="1">
    <citation type="submission" date="2021-10" db="EMBL/GenBank/DDBJ databases">
        <title>Lutispora strain m25 sp. nov., a thermophilic, non-spore-forming bacterium isolated from a lab-scale methanogenic bioreactor digesting anaerobic sludge.</title>
        <authorList>
            <person name="El Houari A."/>
            <person name="Mcdonald J."/>
        </authorList>
    </citation>
    <scope>NUCLEOTIDE SEQUENCE [LARGE SCALE GENOMIC DNA]</scope>
    <source>
        <strain evidence="2">m25</strain>
    </source>
</reference>
<keyword evidence="2" id="KW-1185">Reference proteome</keyword>
<organism evidence="1 2">
    <name type="scientific">Lutispora saccharofermentans</name>
    <dbReference type="NCBI Taxonomy" id="3024236"/>
    <lineage>
        <taxon>Bacteria</taxon>
        <taxon>Bacillati</taxon>
        <taxon>Bacillota</taxon>
        <taxon>Clostridia</taxon>
        <taxon>Lutisporales</taxon>
        <taxon>Lutisporaceae</taxon>
        <taxon>Lutispora</taxon>
    </lineage>
</organism>
<dbReference type="EMBL" id="JAJEKE010000010">
    <property type="protein sequence ID" value="MCQ1530261.1"/>
    <property type="molecule type" value="Genomic_DNA"/>
</dbReference>
<dbReference type="Proteomes" id="UP001651880">
    <property type="component" value="Unassembled WGS sequence"/>
</dbReference>
<name>A0ABT1NGH8_9FIRM</name>
<evidence type="ECO:0000313" key="2">
    <source>
        <dbReference type="Proteomes" id="UP001651880"/>
    </source>
</evidence>
<comment type="caution">
    <text evidence="1">The sequence shown here is derived from an EMBL/GenBank/DDBJ whole genome shotgun (WGS) entry which is preliminary data.</text>
</comment>
<evidence type="ECO:0000313" key="1">
    <source>
        <dbReference type="EMBL" id="MCQ1530261.1"/>
    </source>
</evidence>